<dbReference type="Gene3D" id="3.90.1200.10">
    <property type="match status" value="1"/>
</dbReference>
<dbReference type="Pfam" id="PF01636">
    <property type="entry name" value="APH"/>
    <property type="match status" value="1"/>
</dbReference>
<gene>
    <name evidence="3" type="ORF">N7532_007594</name>
    <name evidence="2" type="ORF">N7532_011002</name>
</gene>
<evidence type="ECO:0000313" key="4">
    <source>
        <dbReference type="Proteomes" id="UP001149074"/>
    </source>
</evidence>
<dbReference type="AlphaFoldDB" id="A0A9W9F824"/>
<organism evidence="3 4">
    <name type="scientific">Penicillium argentinense</name>
    <dbReference type="NCBI Taxonomy" id="1131581"/>
    <lineage>
        <taxon>Eukaryota</taxon>
        <taxon>Fungi</taxon>
        <taxon>Dikarya</taxon>
        <taxon>Ascomycota</taxon>
        <taxon>Pezizomycotina</taxon>
        <taxon>Eurotiomycetes</taxon>
        <taxon>Eurotiomycetidae</taxon>
        <taxon>Eurotiales</taxon>
        <taxon>Aspergillaceae</taxon>
        <taxon>Penicillium</taxon>
    </lineage>
</organism>
<proteinExistence type="predicted"/>
<dbReference type="PANTHER" id="PTHR21310:SF54">
    <property type="entry name" value="AMINOGLYCOSIDE PHOSPHOTRANSFERASE DOMAIN-CONTAINING PROTEIN"/>
    <property type="match status" value="1"/>
</dbReference>
<evidence type="ECO:0000313" key="2">
    <source>
        <dbReference type="EMBL" id="KAJ5081959.1"/>
    </source>
</evidence>
<reference evidence="3" key="1">
    <citation type="submission" date="2022-11" db="EMBL/GenBank/DDBJ databases">
        <authorList>
            <person name="Petersen C."/>
        </authorList>
    </citation>
    <scope>NUCLEOTIDE SEQUENCE</scope>
    <source>
        <strain evidence="3">IBT 30761</strain>
    </source>
</reference>
<dbReference type="InterPro" id="IPR011009">
    <property type="entry name" value="Kinase-like_dom_sf"/>
</dbReference>
<keyword evidence="4" id="KW-1185">Reference proteome</keyword>
<feature type="domain" description="Aminoglycoside phosphotransferase" evidence="1">
    <location>
        <begin position="88"/>
        <end position="261"/>
    </location>
</feature>
<protein>
    <submittedName>
        <fullName evidence="3">Aminoglycoside phosphotransferase</fullName>
    </submittedName>
</protein>
<reference evidence="3" key="2">
    <citation type="journal article" date="2023" name="IMA Fungus">
        <title>Comparative genomic study of the Penicillium genus elucidates a diverse pangenome and 15 lateral gene transfer events.</title>
        <authorList>
            <person name="Petersen C."/>
            <person name="Sorensen T."/>
            <person name="Nielsen M.R."/>
            <person name="Sondergaard T.E."/>
            <person name="Sorensen J.L."/>
            <person name="Fitzpatrick D.A."/>
            <person name="Frisvad J.C."/>
            <person name="Nielsen K.L."/>
        </authorList>
    </citation>
    <scope>NUCLEOTIDE SEQUENCE</scope>
    <source>
        <strain evidence="3">IBT 30761</strain>
    </source>
</reference>
<dbReference type="Proteomes" id="UP001149074">
    <property type="component" value="Unassembled WGS sequence"/>
</dbReference>
<dbReference type="InterPro" id="IPR051678">
    <property type="entry name" value="AGP_Transferase"/>
</dbReference>
<dbReference type="SUPFAM" id="SSF56112">
    <property type="entry name" value="Protein kinase-like (PK-like)"/>
    <property type="match status" value="1"/>
</dbReference>
<comment type="caution">
    <text evidence="3">The sequence shown here is derived from an EMBL/GenBank/DDBJ whole genome shotgun (WGS) entry which is preliminary data.</text>
</comment>
<dbReference type="PANTHER" id="PTHR21310">
    <property type="entry name" value="AMINOGLYCOSIDE PHOSPHOTRANSFERASE-RELATED-RELATED"/>
    <property type="match status" value="1"/>
</dbReference>
<dbReference type="GeneID" id="81359066"/>
<dbReference type="EMBL" id="JAPQKI010000011">
    <property type="protein sequence ID" value="KAJ5081959.1"/>
    <property type="molecule type" value="Genomic_DNA"/>
</dbReference>
<sequence>MIPKSPVFDAKSSRFFERFARLPSPDEVRKQAETQHLEGLCLDERKSFSIAGPHVRPPPVVFKDLGLFVKWGTAMSISEGQCLWAIGQRLKDHVPVPEIYGWREDGNEVFIYMEYLHAQTLEQAWDVMEPAERVSVCSELRTIFDNLRQLEQGPEDRFIGNIVRSSLYDRAIHVESMSEAGPFNSVQEFHDWFTFLHRRPMPNPYSVPIEPFRHDLPDDCPIKFTHGDLHRSNILITQSRPYHIVAIIDWEQSGWLPAYWEARKAQFTADRNEDWSKVYLPMILCQFMSTWDPWDYYTTAMGC</sequence>
<evidence type="ECO:0000313" key="3">
    <source>
        <dbReference type="EMBL" id="KAJ5095303.1"/>
    </source>
</evidence>
<dbReference type="EMBL" id="JAPQKI010000006">
    <property type="protein sequence ID" value="KAJ5095303.1"/>
    <property type="molecule type" value="Genomic_DNA"/>
</dbReference>
<dbReference type="RefSeq" id="XP_056473453.1">
    <property type="nucleotide sequence ID" value="XM_056620087.1"/>
</dbReference>
<dbReference type="OrthoDB" id="2906425at2759"/>
<accession>A0A9W9F824</accession>
<dbReference type="InterPro" id="IPR002575">
    <property type="entry name" value="Aminoglycoside_PTrfase"/>
</dbReference>
<name>A0A9W9F824_9EURO</name>
<evidence type="ECO:0000259" key="1">
    <source>
        <dbReference type="Pfam" id="PF01636"/>
    </source>
</evidence>